<feature type="region of interest" description="Disordered" evidence="1">
    <location>
        <begin position="292"/>
        <end position="339"/>
    </location>
</feature>
<dbReference type="AlphaFoldDB" id="A0AA39HY16"/>
<dbReference type="EMBL" id="JAUCMV010000003">
    <property type="protein sequence ID" value="KAK0413441.1"/>
    <property type="molecule type" value="Genomic_DNA"/>
</dbReference>
<sequence>MQQREWSAGLSALREFSKIYRTTLAPKIKKLNRNTQQNVRNAKRDGPKTLFTAQEIAHAKPFERSDTVVICSEAFQRLLKPKKSGKKWTTVAEGLYPGVTIVPTGAMVKNLANLIAKSTKPWHHVNNLILFIGCDDLMKSSEQFLKNDFRDLITNVKERMELTQTDLTRSDARLYVVLLPEFGAKGAQAKAINDYLKNESTEGTDMVVTLVEMQLGEIAQKHPGFFSKQKPWQIAHHVAEQIVSNILEKEEISWSKKKLCGMAKATVNNQQNQDSTVSGNQDFPFIKFYEHKGRPRAPRQEVNEVASQPTSVSDQNAPFSQESAAASGNDGDVDMSGNL</sequence>
<proteinExistence type="predicted"/>
<keyword evidence="3" id="KW-1185">Reference proteome</keyword>
<reference evidence="2" key="1">
    <citation type="submission" date="2023-06" db="EMBL/GenBank/DDBJ databases">
        <title>Genomic analysis of the entomopathogenic nematode Steinernema hermaphroditum.</title>
        <authorList>
            <person name="Schwarz E.M."/>
            <person name="Heppert J.K."/>
            <person name="Baniya A."/>
            <person name="Schwartz H.T."/>
            <person name="Tan C.-H."/>
            <person name="Antoshechkin I."/>
            <person name="Sternberg P.W."/>
            <person name="Goodrich-Blair H."/>
            <person name="Dillman A.R."/>
        </authorList>
    </citation>
    <scope>NUCLEOTIDE SEQUENCE</scope>
    <source>
        <strain evidence="2">PS9179</strain>
        <tissue evidence="2">Whole animal</tissue>
    </source>
</reference>
<feature type="compositionally biased region" description="Polar residues" evidence="1">
    <location>
        <begin position="305"/>
        <end position="326"/>
    </location>
</feature>
<name>A0AA39HY16_9BILA</name>
<gene>
    <name evidence="2" type="ORF">QR680_006806</name>
</gene>
<dbReference type="Proteomes" id="UP001175271">
    <property type="component" value="Unassembled WGS sequence"/>
</dbReference>
<organism evidence="2 3">
    <name type="scientific">Steinernema hermaphroditum</name>
    <dbReference type="NCBI Taxonomy" id="289476"/>
    <lineage>
        <taxon>Eukaryota</taxon>
        <taxon>Metazoa</taxon>
        <taxon>Ecdysozoa</taxon>
        <taxon>Nematoda</taxon>
        <taxon>Chromadorea</taxon>
        <taxon>Rhabditida</taxon>
        <taxon>Tylenchina</taxon>
        <taxon>Panagrolaimomorpha</taxon>
        <taxon>Strongyloidoidea</taxon>
        <taxon>Steinernematidae</taxon>
        <taxon>Steinernema</taxon>
    </lineage>
</organism>
<evidence type="ECO:0000313" key="2">
    <source>
        <dbReference type="EMBL" id="KAK0413441.1"/>
    </source>
</evidence>
<comment type="caution">
    <text evidence="2">The sequence shown here is derived from an EMBL/GenBank/DDBJ whole genome shotgun (WGS) entry which is preliminary data.</text>
</comment>
<protein>
    <submittedName>
        <fullName evidence="2">Uncharacterized protein</fullName>
    </submittedName>
</protein>
<evidence type="ECO:0000256" key="1">
    <source>
        <dbReference type="SAM" id="MobiDB-lite"/>
    </source>
</evidence>
<feature type="compositionally biased region" description="Basic and acidic residues" evidence="1">
    <location>
        <begin position="292"/>
        <end position="302"/>
    </location>
</feature>
<accession>A0AA39HY16</accession>
<evidence type="ECO:0000313" key="3">
    <source>
        <dbReference type="Proteomes" id="UP001175271"/>
    </source>
</evidence>